<organism evidence="3 4">
    <name type="scientific">Lentiprolixibacter aurantiacus</name>
    <dbReference type="NCBI Taxonomy" id="2993939"/>
    <lineage>
        <taxon>Bacteria</taxon>
        <taxon>Pseudomonadati</taxon>
        <taxon>Bacteroidota</taxon>
        <taxon>Flavobacteriia</taxon>
        <taxon>Flavobacteriales</taxon>
        <taxon>Flavobacteriaceae</taxon>
        <taxon>Lentiprolixibacter</taxon>
    </lineage>
</organism>
<feature type="domain" description="2TM" evidence="2">
    <location>
        <begin position="12"/>
        <end position="88"/>
    </location>
</feature>
<dbReference type="RefSeq" id="WP_266014165.1">
    <property type="nucleotide sequence ID" value="NZ_JAPFQP010000004.1"/>
</dbReference>
<evidence type="ECO:0000313" key="3">
    <source>
        <dbReference type="EMBL" id="MCX2720282.1"/>
    </source>
</evidence>
<protein>
    <submittedName>
        <fullName evidence="3">2TM domain-containing protein</fullName>
    </submittedName>
</protein>
<accession>A0AAE3SNY9</accession>
<reference evidence="3" key="1">
    <citation type="submission" date="2022-11" db="EMBL/GenBank/DDBJ databases">
        <title>The characterization of three novel Bacteroidetes species and genomic analysis of their roles in tidal elemental geochemical cycles.</title>
        <authorList>
            <person name="Ma K.-J."/>
        </authorList>
    </citation>
    <scope>NUCLEOTIDE SEQUENCE</scope>
    <source>
        <strain evidence="3">M415</strain>
    </source>
</reference>
<proteinExistence type="predicted"/>
<evidence type="ECO:0000313" key="4">
    <source>
        <dbReference type="Proteomes" id="UP001207116"/>
    </source>
</evidence>
<keyword evidence="1" id="KW-0472">Membrane</keyword>
<keyword evidence="1" id="KW-0812">Transmembrane</keyword>
<evidence type="ECO:0000256" key="1">
    <source>
        <dbReference type="SAM" id="Phobius"/>
    </source>
</evidence>
<dbReference type="Proteomes" id="UP001207116">
    <property type="component" value="Unassembled WGS sequence"/>
</dbReference>
<sequence length="93" mass="10764">MENINMENSYLRAKKRVEEIKGFYGNLIAYIIIMPLLAWLNYITTSFPWVIFPAVGWGLGVILNGMCAYGYNPLLGKNWEECKIKEFMTEDGF</sequence>
<evidence type="ECO:0000259" key="2">
    <source>
        <dbReference type="Pfam" id="PF13239"/>
    </source>
</evidence>
<feature type="transmembrane region" description="Helical" evidence="1">
    <location>
        <begin position="49"/>
        <end position="71"/>
    </location>
</feature>
<dbReference type="EMBL" id="JAPFQP010000004">
    <property type="protein sequence ID" value="MCX2720282.1"/>
    <property type="molecule type" value="Genomic_DNA"/>
</dbReference>
<feature type="transmembrane region" description="Helical" evidence="1">
    <location>
        <begin position="21"/>
        <end position="43"/>
    </location>
</feature>
<comment type="caution">
    <text evidence="3">The sequence shown here is derived from an EMBL/GenBank/DDBJ whole genome shotgun (WGS) entry which is preliminary data.</text>
</comment>
<name>A0AAE3SNY9_9FLAO</name>
<gene>
    <name evidence="3" type="ORF">OO016_11770</name>
</gene>
<dbReference type="InterPro" id="IPR025698">
    <property type="entry name" value="2TM_dom"/>
</dbReference>
<keyword evidence="1" id="KW-1133">Transmembrane helix</keyword>
<dbReference type="Pfam" id="PF13239">
    <property type="entry name" value="2TM"/>
    <property type="match status" value="1"/>
</dbReference>
<keyword evidence="4" id="KW-1185">Reference proteome</keyword>
<dbReference type="AlphaFoldDB" id="A0AAE3SNY9"/>